<dbReference type="Proteomes" id="UP000504636">
    <property type="component" value="Unplaced"/>
</dbReference>
<evidence type="ECO:0000256" key="2">
    <source>
        <dbReference type="ARBA" id="ARBA00023445"/>
    </source>
</evidence>
<dbReference type="CDD" id="cd05227">
    <property type="entry name" value="AR_SDR_e"/>
    <property type="match status" value="1"/>
</dbReference>
<dbReference type="InterPro" id="IPR001509">
    <property type="entry name" value="Epimerase_deHydtase"/>
</dbReference>
<evidence type="ECO:0000313" key="4">
    <source>
        <dbReference type="EMBL" id="KAF2813920.1"/>
    </source>
</evidence>
<evidence type="ECO:0000259" key="3">
    <source>
        <dbReference type="Pfam" id="PF01370"/>
    </source>
</evidence>
<protein>
    <submittedName>
        <fullName evidence="4 6">Dihydroflavonol-4-reductase</fullName>
    </submittedName>
</protein>
<gene>
    <name evidence="4 6" type="ORF">BDZ99DRAFT_459667</name>
</gene>
<evidence type="ECO:0000313" key="6">
    <source>
        <dbReference type="RefSeq" id="XP_033580884.1"/>
    </source>
</evidence>
<dbReference type="SUPFAM" id="SSF51735">
    <property type="entry name" value="NAD(P)-binding Rossmann-fold domains"/>
    <property type="match status" value="1"/>
</dbReference>
<dbReference type="Pfam" id="PF01370">
    <property type="entry name" value="Epimerase"/>
    <property type="match status" value="1"/>
</dbReference>
<reference evidence="6" key="2">
    <citation type="submission" date="2020-04" db="EMBL/GenBank/DDBJ databases">
        <authorList>
            <consortium name="NCBI Genome Project"/>
        </authorList>
    </citation>
    <scope>NUCLEOTIDE SEQUENCE</scope>
    <source>
        <strain evidence="6">CBS 304.34</strain>
    </source>
</reference>
<dbReference type="PANTHER" id="PTHR10366">
    <property type="entry name" value="NAD DEPENDENT EPIMERASE/DEHYDRATASE"/>
    <property type="match status" value="1"/>
</dbReference>
<keyword evidence="1" id="KW-0560">Oxidoreductase</keyword>
<keyword evidence="5" id="KW-1185">Reference proteome</keyword>
<name>A0A6A6YYT7_9PEZI</name>
<dbReference type="AlphaFoldDB" id="A0A6A6YYT7"/>
<dbReference type="PANTHER" id="PTHR10366:SF564">
    <property type="entry name" value="STEROL-4-ALPHA-CARBOXYLATE 3-DEHYDROGENASE, DECARBOXYLATING"/>
    <property type="match status" value="1"/>
</dbReference>
<comment type="similarity">
    <text evidence="2">Belongs to the NAD(P)-dependent epimerase/dehydratase family. Dihydroflavonol-4-reductase subfamily.</text>
</comment>
<reference evidence="4 6" key="1">
    <citation type="journal article" date="2020" name="Stud. Mycol.">
        <title>101 Dothideomycetes genomes: a test case for predicting lifestyles and emergence of pathogens.</title>
        <authorList>
            <person name="Haridas S."/>
            <person name="Albert R."/>
            <person name="Binder M."/>
            <person name="Bloem J."/>
            <person name="Labutti K."/>
            <person name="Salamov A."/>
            <person name="Andreopoulos B."/>
            <person name="Baker S."/>
            <person name="Barry K."/>
            <person name="Bills G."/>
            <person name="Bluhm B."/>
            <person name="Cannon C."/>
            <person name="Castanera R."/>
            <person name="Culley D."/>
            <person name="Daum C."/>
            <person name="Ezra D."/>
            <person name="Gonzalez J."/>
            <person name="Henrissat B."/>
            <person name="Kuo A."/>
            <person name="Liang C."/>
            <person name="Lipzen A."/>
            <person name="Lutzoni F."/>
            <person name="Magnuson J."/>
            <person name="Mondo S."/>
            <person name="Nolan M."/>
            <person name="Ohm R."/>
            <person name="Pangilinan J."/>
            <person name="Park H.-J."/>
            <person name="Ramirez L."/>
            <person name="Alfaro M."/>
            <person name="Sun H."/>
            <person name="Tritt A."/>
            <person name="Yoshinaga Y."/>
            <person name="Zwiers L.-H."/>
            <person name="Turgeon B."/>
            <person name="Goodwin S."/>
            <person name="Spatafora J."/>
            <person name="Crous P."/>
            <person name="Grigoriev I."/>
        </authorList>
    </citation>
    <scope>NUCLEOTIDE SEQUENCE</scope>
    <source>
        <strain evidence="4 6">CBS 304.34</strain>
    </source>
</reference>
<feature type="domain" description="NAD-dependent epimerase/dehydratase" evidence="3">
    <location>
        <begin position="4"/>
        <end position="260"/>
    </location>
</feature>
<dbReference type="FunFam" id="3.40.50.720:FF:000191">
    <property type="entry name" value="Methylglyoxal reductase (NADPH-dependent)"/>
    <property type="match status" value="1"/>
</dbReference>
<dbReference type="RefSeq" id="XP_033580884.1">
    <property type="nucleotide sequence ID" value="XM_033719213.1"/>
</dbReference>
<evidence type="ECO:0000313" key="5">
    <source>
        <dbReference type="Proteomes" id="UP000504636"/>
    </source>
</evidence>
<dbReference type="InterPro" id="IPR036291">
    <property type="entry name" value="NAD(P)-bd_dom_sf"/>
</dbReference>
<dbReference type="Gene3D" id="3.40.50.720">
    <property type="entry name" value="NAD(P)-binding Rossmann-like Domain"/>
    <property type="match status" value="1"/>
</dbReference>
<reference evidence="6" key="3">
    <citation type="submission" date="2025-04" db="UniProtKB">
        <authorList>
            <consortium name="RefSeq"/>
        </authorList>
    </citation>
    <scope>IDENTIFICATION</scope>
    <source>
        <strain evidence="6">CBS 304.34</strain>
    </source>
</reference>
<evidence type="ECO:0000256" key="1">
    <source>
        <dbReference type="ARBA" id="ARBA00023002"/>
    </source>
</evidence>
<proteinExistence type="inferred from homology"/>
<dbReference type="InterPro" id="IPR050425">
    <property type="entry name" value="NAD(P)_dehydrat-like"/>
</dbReference>
<organism evidence="4">
    <name type="scientific">Mytilinidion resinicola</name>
    <dbReference type="NCBI Taxonomy" id="574789"/>
    <lineage>
        <taxon>Eukaryota</taxon>
        <taxon>Fungi</taxon>
        <taxon>Dikarya</taxon>
        <taxon>Ascomycota</taxon>
        <taxon>Pezizomycotina</taxon>
        <taxon>Dothideomycetes</taxon>
        <taxon>Pleosporomycetidae</taxon>
        <taxon>Mytilinidiales</taxon>
        <taxon>Mytilinidiaceae</taxon>
        <taxon>Mytilinidion</taxon>
    </lineage>
</organism>
<dbReference type="GeneID" id="54460106"/>
<accession>A0A6A6YYT7</accession>
<sequence length="339" mass="37219">MTRVLLTGGSGFIAAHTLDVLLKNGHSVVTTVRSQDKIDRIKKIYPDVGKDKLDFAIVPDIAVEGAFDEAVVSTPPFEVVLHTASPFHFNVTDIQKQLIDPAVIGTTGILRAIKKNAPTIKHVVITSSFAAIINPEKMAWPGHTYSEADWNPMTLDDIKGSVSLGYRASKTFAEKAAWKYVEDEKPGFTLSTVNPPMVFGPIIHQLQDLDNLNTSNQRIRDAALGKFKDEIPDSGVTLWVDVRDVAKAHVAAFEKPEAVGKRFFTTQGTYNNKQICQIIRKHFPQYKDLPTESTPGGDYGEAGPFTADNSRSIEVLGLKYIPLEQSIVDCVKSLQSVGL</sequence>
<dbReference type="EMBL" id="MU003695">
    <property type="protein sequence ID" value="KAF2813920.1"/>
    <property type="molecule type" value="Genomic_DNA"/>
</dbReference>
<dbReference type="OrthoDB" id="2735536at2759"/>
<dbReference type="GO" id="GO:0016616">
    <property type="term" value="F:oxidoreductase activity, acting on the CH-OH group of donors, NAD or NADP as acceptor"/>
    <property type="evidence" value="ECO:0007669"/>
    <property type="project" value="TreeGrafter"/>
</dbReference>